<comment type="caution">
    <text evidence="2">The sequence shown here is derived from an EMBL/GenBank/DDBJ whole genome shotgun (WGS) entry which is preliminary data.</text>
</comment>
<evidence type="ECO:0000256" key="1">
    <source>
        <dbReference type="SAM" id="SignalP"/>
    </source>
</evidence>
<organism evidence="2 3">
    <name type="scientific">Batillaria attramentaria</name>
    <dbReference type="NCBI Taxonomy" id="370345"/>
    <lineage>
        <taxon>Eukaryota</taxon>
        <taxon>Metazoa</taxon>
        <taxon>Spiralia</taxon>
        <taxon>Lophotrochozoa</taxon>
        <taxon>Mollusca</taxon>
        <taxon>Gastropoda</taxon>
        <taxon>Caenogastropoda</taxon>
        <taxon>Sorbeoconcha</taxon>
        <taxon>Cerithioidea</taxon>
        <taxon>Batillariidae</taxon>
        <taxon>Batillaria</taxon>
    </lineage>
</organism>
<dbReference type="AlphaFoldDB" id="A0ABD0LA07"/>
<proteinExistence type="predicted"/>
<evidence type="ECO:0000313" key="2">
    <source>
        <dbReference type="EMBL" id="KAK7495969.1"/>
    </source>
</evidence>
<feature type="signal peptide" evidence="1">
    <location>
        <begin position="1"/>
        <end position="22"/>
    </location>
</feature>
<feature type="chain" id="PRO_5044745394" description="Secreted protein" evidence="1">
    <location>
        <begin position="23"/>
        <end position="69"/>
    </location>
</feature>
<accession>A0ABD0LA07</accession>
<dbReference type="EMBL" id="JACVVK020000070">
    <property type="protein sequence ID" value="KAK7495969.1"/>
    <property type="molecule type" value="Genomic_DNA"/>
</dbReference>
<protein>
    <recommendedName>
        <fullName evidence="4">Secreted protein</fullName>
    </recommendedName>
</protein>
<keyword evidence="3" id="KW-1185">Reference proteome</keyword>
<keyword evidence="1" id="KW-0732">Signal</keyword>
<dbReference type="Proteomes" id="UP001519460">
    <property type="component" value="Unassembled WGS sequence"/>
</dbReference>
<name>A0ABD0LA07_9CAEN</name>
<evidence type="ECO:0000313" key="3">
    <source>
        <dbReference type="Proteomes" id="UP001519460"/>
    </source>
</evidence>
<gene>
    <name evidence="2" type="ORF">BaRGS_00012670</name>
</gene>
<sequence length="69" mass="7714">MHPNLSTHINVALLLLECPAYTSNCSLMKLTQGTGKTLTSIVRGTCEHEQTLTTVKMYQWPETRGAYTE</sequence>
<reference evidence="2 3" key="1">
    <citation type="journal article" date="2023" name="Sci. Data">
        <title>Genome assembly of the Korean intertidal mud-creeper Batillaria attramentaria.</title>
        <authorList>
            <person name="Patra A.K."/>
            <person name="Ho P.T."/>
            <person name="Jun S."/>
            <person name="Lee S.J."/>
            <person name="Kim Y."/>
            <person name="Won Y.J."/>
        </authorList>
    </citation>
    <scope>NUCLEOTIDE SEQUENCE [LARGE SCALE GENOMIC DNA]</scope>
    <source>
        <strain evidence="2">Wonlab-2016</strain>
    </source>
</reference>
<evidence type="ECO:0008006" key="4">
    <source>
        <dbReference type="Google" id="ProtNLM"/>
    </source>
</evidence>